<evidence type="ECO:0000259" key="5">
    <source>
        <dbReference type="Pfam" id="PF04198"/>
    </source>
</evidence>
<dbReference type="PANTHER" id="PTHR34294">
    <property type="entry name" value="TRANSCRIPTIONAL REGULATOR-RELATED"/>
    <property type="match status" value="1"/>
</dbReference>
<keyword evidence="3" id="KW-0238">DNA-binding</keyword>
<dbReference type="SUPFAM" id="SSF100950">
    <property type="entry name" value="NagB/RpiA/CoA transferase-like"/>
    <property type="match status" value="1"/>
</dbReference>
<keyword evidence="2" id="KW-0805">Transcription regulation</keyword>
<dbReference type="EMBL" id="JAALFE010000017">
    <property type="protein sequence ID" value="NGQ92440.1"/>
    <property type="molecule type" value="Genomic_DNA"/>
</dbReference>
<reference evidence="6 7" key="1">
    <citation type="submission" date="2020-02" db="EMBL/GenBank/DDBJ databases">
        <title>Rhodobacter translucens sp. nov., a novel bacterium isolated from activated sludge.</title>
        <authorList>
            <person name="Liu J."/>
        </authorList>
    </citation>
    <scope>NUCLEOTIDE SEQUENCE [LARGE SCALE GENOMIC DNA]</scope>
    <source>
        <strain evidence="6 7">HX-7-19</strain>
    </source>
</reference>
<evidence type="ECO:0000256" key="1">
    <source>
        <dbReference type="ARBA" id="ARBA00010466"/>
    </source>
</evidence>
<comment type="similarity">
    <text evidence="1">Belongs to the SorC transcriptional regulatory family.</text>
</comment>
<accession>A0A6M1TWA5</accession>
<evidence type="ECO:0000256" key="3">
    <source>
        <dbReference type="ARBA" id="ARBA00023125"/>
    </source>
</evidence>
<dbReference type="GO" id="GO:0030246">
    <property type="term" value="F:carbohydrate binding"/>
    <property type="evidence" value="ECO:0007669"/>
    <property type="project" value="InterPro"/>
</dbReference>
<keyword evidence="7" id="KW-1185">Reference proteome</keyword>
<dbReference type="GO" id="GO:0003677">
    <property type="term" value="F:DNA binding"/>
    <property type="evidence" value="ECO:0007669"/>
    <property type="project" value="UniProtKB-KW"/>
</dbReference>
<dbReference type="Gene3D" id="1.10.10.10">
    <property type="entry name" value="Winged helix-like DNA-binding domain superfamily/Winged helix DNA-binding domain"/>
    <property type="match status" value="1"/>
</dbReference>
<proteinExistence type="inferred from homology"/>
<gene>
    <name evidence="6" type="ORF">G5V65_16205</name>
</gene>
<dbReference type="Pfam" id="PF04198">
    <property type="entry name" value="Sugar-bind"/>
    <property type="match status" value="1"/>
</dbReference>
<dbReference type="InterPro" id="IPR036388">
    <property type="entry name" value="WH-like_DNA-bd_sf"/>
</dbReference>
<dbReference type="AlphaFoldDB" id="A0A6M1TWA5"/>
<dbReference type="InterPro" id="IPR037171">
    <property type="entry name" value="NagB/RpiA_transferase-like"/>
</dbReference>
<dbReference type="InterPro" id="IPR007324">
    <property type="entry name" value="Sugar-bd_dom_put"/>
</dbReference>
<organism evidence="6 7">
    <name type="scientific">Paragemmobacter kunshanensis</name>
    <dbReference type="NCBI Taxonomy" id="2583234"/>
    <lineage>
        <taxon>Bacteria</taxon>
        <taxon>Pseudomonadati</taxon>
        <taxon>Pseudomonadota</taxon>
        <taxon>Alphaproteobacteria</taxon>
        <taxon>Rhodobacterales</taxon>
        <taxon>Paracoccaceae</taxon>
        <taxon>Paragemmobacter</taxon>
    </lineage>
</organism>
<evidence type="ECO:0000256" key="4">
    <source>
        <dbReference type="ARBA" id="ARBA00023163"/>
    </source>
</evidence>
<evidence type="ECO:0000256" key="2">
    <source>
        <dbReference type="ARBA" id="ARBA00023015"/>
    </source>
</evidence>
<name>A0A6M1TWA5_9RHOB</name>
<keyword evidence="4" id="KW-0804">Transcription</keyword>
<protein>
    <submittedName>
        <fullName evidence="6">Sugar-binding transcriptional regulator</fullName>
    </submittedName>
</protein>
<dbReference type="Proteomes" id="UP000474758">
    <property type="component" value="Unassembled WGS sequence"/>
</dbReference>
<sequence>MARAAWLYHVGGLNQEAAAARLGVTRARVNKLLQDARETGLVSININPANTGMLAVEDEIARRWGLEFCICTPALGLEGEGAATGFALRAVGMAAANHLRDHLSRTDAPVVGTGWGRTLDQMTRHLAGVSAPRAKFVSVMGSLTANSSYNPFEVVHALARQTGGEGYVLPVPFIADSVEDRHVLMSQKTVQKALAIAEAATVTYISLGELREESLLRRQGMLTAADLASLREAGAVGDTNGIFYDAAGVAVAHPLNERTIALGFDVLRRTNLVALVAGVQKVNAARAFLQSGVPRGLVIDGDTAQLLLAS</sequence>
<comment type="caution">
    <text evidence="6">The sequence shown here is derived from an EMBL/GenBank/DDBJ whole genome shotgun (WGS) entry which is preliminary data.</text>
</comment>
<dbReference type="PANTHER" id="PTHR34294:SF1">
    <property type="entry name" value="TRANSCRIPTIONAL REGULATOR LSRR"/>
    <property type="match status" value="1"/>
</dbReference>
<feature type="domain" description="Sugar-binding" evidence="5">
    <location>
        <begin position="51"/>
        <end position="309"/>
    </location>
</feature>
<evidence type="ECO:0000313" key="7">
    <source>
        <dbReference type="Proteomes" id="UP000474758"/>
    </source>
</evidence>
<evidence type="ECO:0000313" key="6">
    <source>
        <dbReference type="EMBL" id="NGQ92440.1"/>
    </source>
</evidence>
<dbReference type="Gene3D" id="3.40.50.1360">
    <property type="match status" value="1"/>
</dbReference>
<dbReference type="InterPro" id="IPR051054">
    <property type="entry name" value="SorC_transcr_regulators"/>
</dbReference>